<dbReference type="InterPro" id="IPR005793">
    <property type="entry name" value="Formyl_trans_C"/>
</dbReference>
<dbReference type="PANTHER" id="PTHR11138:SF5">
    <property type="entry name" value="METHIONYL-TRNA FORMYLTRANSFERASE, MITOCHONDRIAL"/>
    <property type="match status" value="1"/>
</dbReference>
<gene>
    <name evidence="3" type="primary">arnA</name>
    <name evidence="3" type="ORF">ALP8811_01923</name>
</gene>
<dbReference type="InterPro" id="IPR011034">
    <property type="entry name" value="Formyl_transferase-like_C_sf"/>
</dbReference>
<name>A0A2R8ALL7_9RHOB</name>
<dbReference type="InterPro" id="IPR036477">
    <property type="entry name" value="Formyl_transf_N_sf"/>
</dbReference>
<keyword evidence="4" id="KW-1185">Reference proteome</keyword>
<evidence type="ECO:0000259" key="1">
    <source>
        <dbReference type="Pfam" id="PF00551"/>
    </source>
</evidence>
<evidence type="ECO:0000259" key="2">
    <source>
        <dbReference type="Pfam" id="PF02911"/>
    </source>
</evidence>
<feature type="domain" description="Formyl transferase N-terminal" evidence="1">
    <location>
        <begin position="31"/>
        <end position="171"/>
    </location>
</feature>
<dbReference type="OrthoDB" id="5355061at2"/>
<accession>A0A2R8ALL7</accession>
<dbReference type="CDD" id="cd08651">
    <property type="entry name" value="FMT_core_like_4"/>
    <property type="match status" value="1"/>
</dbReference>
<feature type="domain" description="Formyl transferase C-terminal" evidence="2">
    <location>
        <begin position="205"/>
        <end position="280"/>
    </location>
</feature>
<dbReference type="GO" id="GO:0004479">
    <property type="term" value="F:methionyl-tRNA formyltransferase activity"/>
    <property type="evidence" value="ECO:0007669"/>
    <property type="project" value="TreeGrafter"/>
</dbReference>
<sequence length="305" mass="32983">MKIVLVGAVESTEIALNALCKSGFVPEMVVTLPPELAHRHSDFVDVGPLAQEHGCALHLTRKSDSDETIAAIRAIDPDLVLVIGWSQLCGPTFRAVPKLGCIGFHPSDLPKLRGRAVLPWTILLQEKVVGASLFWLAEGADTGEIAAKARFEVDTETITARGLYDRHMEALADMLPPLMDRIAAGDVPRVPQIEEGASTCALRRPEDGLIDWTASAADIHRLIRAAGPPYPGAFTHAVDGTKLVLTNVRHTPRKDYYIGIPGQVQDIDGKVFTVYCGDGNCIDILDWYGADAPPKLHTKLGKSTT</sequence>
<dbReference type="Pfam" id="PF02911">
    <property type="entry name" value="Formyl_trans_C"/>
    <property type="match status" value="1"/>
</dbReference>
<dbReference type="GO" id="GO:0005829">
    <property type="term" value="C:cytosol"/>
    <property type="evidence" value="ECO:0007669"/>
    <property type="project" value="TreeGrafter"/>
</dbReference>
<dbReference type="Proteomes" id="UP000244911">
    <property type="component" value="Unassembled WGS sequence"/>
</dbReference>
<evidence type="ECO:0000313" key="3">
    <source>
        <dbReference type="EMBL" id="SPF76906.1"/>
    </source>
</evidence>
<reference evidence="3 4" key="1">
    <citation type="submission" date="2018-03" db="EMBL/GenBank/DDBJ databases">
        <authorList>
            <person name="Keele B.F."/>
        </authorList>
    </citation>
    <scope>NUCLEOTIDE SEQUENCE [LARGE SCALE GENOMIC DNA]</scope>
    <source>
        <strain evidence="3 4">CECT 8811</strain>
    </source>
</reference>
<dbReference type="EMBL" id="OMOI01000001">
    <property type="protein sequence ID" value="SPF76906.1"/>
    <property type="molecule type" value="Genomic_DNA"/>
</dbReference>
<protein>
    <submittedName>
        <fullName evidence="3">Bifunctional polymyxin resistance protein ArnA</fullName>
    </submittedName>
</protein>
<dbReference type="Pfam" id="PF00551">
    <property type="entry name" value="Formyl_trans_N"/>
    <property type="match status" value="1"/>
</dbReference>
<dbReference type="PANTHER" id="PTHR11138">
    <property type="entry name" value="METHIONYL-TRNA FORMYLTRANSFERASE"/>
    <property type="match status" value="1"/>
</dbReference>
<proteinExistence type="predicted"/>
<dbReference type="CDD" id="cd08702">
    <property type="entry name" value="Arna_FMT_C"/>
    <property type="match status" value="1"/>
</dbReference>
<dbReference type="SUPFAM" id="SSF53328">
    <property type="entry name" value="Formyltransferase"/>
    <property type="match status" value="1"/>
</dbReference>
<dbReference type="Gene3D" id="3.40.50.12230">
    <property type="match status" value="1"/>
</dbReference>
<organism evidence="3 4">
    <name type="scientific">Aliiroseovarius pelagivivens</name>
    <dbReference type="NCBI Taxonomy" id="1639690"/>
    <lineage>
        <taxon>Bacteria</taxon>
        <taxon>Pseudomonadati</taxon>
        <taxon>Pseudomonadota</taxon>
        <taxon>Alphaproteobacteria</taxon>
        <taxon>Rhodobacterales</taxon>
        <taxon>Paracoccaceae</taxon>
        <taxon>Aliiroseovarius</taxon>
    </lineage>
</organism>
<dbReference type="InterPro" id="IPR002376">
    <property type="entry name" value="Formyl_transf_N"/>
</dbReference>
<dbReference type="AlphaFoldDB" id="A0A2R8ALL7"/>
<evidence type="ECO:0000313" key="4">
    <source>
        <dbReference type="Proteomes" id="UP000244911"/>
    </source>
</evidence>
<dbReference type="RefSeq" id="WP_108856875.1">
    <property type="nucleotide sequence ID" value="NZ_OMOI01000001.1"/>
</dbReference>
<dbReference type="SUPFAM" id="SSF50486">
    <property type="entry name" value="FMT C-terminal domain-like"/>
    <property type="match status" value="1"/>
</dbReference>